<name>A0A7J7HZA7_CAMSI</name>
<gene>
    <name evidence="2" type="ORF">HYC85_004699</name>
</gene>
<evidence type="ECO:0000256" key="1">
    <source>
        <dbReference type="SAM" id="SignalP"/>
    </source>
</evidence>
<keyword evidence="1" id="KW-0732">Signal</keyword>
<reference evidence="3" key="1">
    <citation type="journal article" date="2020" name="Nat. Commun.">
        <title>Genome assembly of wild tea tree DASZ reveals pedigree and selection history of tea varieties.</title>
        <authorList>
            <person name="Zhang W."/>
            <person name="Zhang Y."/>
            <person name="Qiu H."/>
            <person name="Guo Y."/>
            <person name="Wan H."/>
            <person name="Zhang X."/>
            <person name="Scossa F."/>
            <person name="Alseekh S."/>
            <person name="Zhang Q."/>
            <person name="Wang P."/>
            <person name="Xu L."/>
            <person name="Schmidt M.H."/>
            <person name="Jia X."/>
            <person name="Li D."/>
            <person name="Zhu A."/>
            <person name="Guo F."/>
            <person name="Chen W."/>
            <person name="Ni D."/>
            <person name="Usadel B."/>
            <person name="Fernie A.R."/>
            <person name="Wen W."/>
        </authorList>
    </citation>
    <scope>NUCLEOTIDE SEQUENCE [LARGE SCALE GENOMIC DNA]</scope>
    <source>
        <strain evidence="3">cv. G240</strain>
    </source>
</reference>
<feature type="chain" id="PRO_5029829967" evidence="1">
    <location>
        <begin position="19"/>
        <end position="100"/>
    </location>
</feature>
<organism evidence="2 3">
    <name type="scientific">Camellia sinensis</name>
    <name type="common">Tea plant</name>
    <name type="synonym">Thea sinensis</name>
    <dbReference type="NCBI Taxonomy" id="4442"/>
    <lineage>
        <taxon>Eukaryota</taxon>
        <taxon>Viridiplantae</taxon>
        <taxon>Streptophyta</taxon>
        <taxon>Embryophyta</taxon>
        <taxon>Tracheophyta</taxon>
        <taxon>Spermatophyta</taxon>
        <taxon>Magnoliopsida</taxon>
        <taxon>eudicotyledons</taxon>
        <taxon>Gunneridae</taxon>
        <taxon>Pentapetalae</taxon>
        <taxon>asterids</taxon>
        <taxon>Ericales</taxon>
        <taxon>Theaceae</taxon>
        <taxon>Camellia</taxon>
    </lineage>
</organism>
<keyword evidence="3" id="KW-1185">Reference proteome</keyword>
<evidence type="ECO:0000313" key="3">
    <source>
        <dbReference type="Proteomes" id="UP000593564"/>
    </source>
</evidence>
<comment type="caution">
    <text evidence="2">The sequence shown here is derived from an EMBL/GenBank/DDBJ whole genome shotgun (WGS) entry which is preliminary data.</text>
</comment>
<accession>A0A7J7HZA7</accession>
<proteinExistence type="predicted"/>
<evidence type="ECO:0000313" key="2">
    <source>
        <dbReference type="EMBL" id="KAF5957474.1"/>
    </source>
</evidence>
<dbReference type="AlphaFoldDB" id="A0A7J7HZA7"/>
<feature type="signal peptide" evidence="1">
    <location>
        <begin position="1"/>
        <end position="18"/>
    </location>
</feature>
<dbReference type="EMBL" id="JACBKZ010000002">
    <property type="protein sequence ID" value="KAF5957474.1"/>
    <property type="molecule type" value="Genomic_DNA"/>
</dbReference>
<dbReference type="Proteomes" id="UP000593564">
    <property type="component" value="Unassembled WGS sequence"/>
</dbReference>
<protein>
    <submittedName>
        <fullName evidence="2">Uncharacterized protein</fullName>
    </submittedName>
</protein>
<reference evidence="2 3" key="2">
    <citation type="submission" date="2020-07" db="EMBL/GenBank/DDBJ databases">
        <title>Genome assembly of wild tea tree DASZ reveals pedigree and selection history of tea varieties.</title>
        <authorList>
            <person name="Zhang W."/>
        </authorList>
    </citation>
    <scope>NUCLEOTIDE SEQUENCE [LARGE SCALE GENOMIC DNA]</scope>
    <source>
        <strain evidence="3">cv. G240</strain>
        <tissue evidence="2">Leaf</tissue>
    </source>
</reference>
<sequence length="100" mass="11471">MIHMLYVILLLLLTSLKISPIAKVSRALNVQLAKLGQSREQHLATLGDWLAAQVEVLLVEKRLREIYWQVCKTTSTPTGHTFRDELVYFVSEGTVQTRYK</sequence>